<feature type="region of interest" description="Disordered" evidence="1">
    <location>
        <begin position="112"/>
        <end position="136"/>
    </location>
</feature>
<feature type="region of interest" description="Disordered" evidence="1">
    <location>
        <begin position="250"/>
        <end position="296"/>
    </location>
</feature>
<protein>
    <submittedName>
        <fullName evidence="2">Uncharacterized protein</fullName>
    </submittedName>
</protein>
<evidence type="ECO:0000313" key="2">
    <source>
        <dbReference type="EMBL" id="KAF2207158.1"/>
    </source>
</evidence>
<evidence type="ECO:0000256" key="1">
    <source>
        <dbReference type="SAM" id="MobiDB-lite"/>
    </source>
</evidence>
<organism evidence="2 3">
    <name type="scientific">Cercospora zeae-maydis SCOH1-5</name>
    <dbReference type="NCBI Taxonomy" id="717836"/>
    <lineage>
        <taxon>Eukaryota</taxon>
        <taxon>Fungi</taxon>
        <taxon>Dikarya</taxon>
        <taxon>Ascomycota</taxon>
        <taxon>Pezizomycotina</taxon>
        <taxon>Dothideomycetes</taxon>
        <taxon>Dothideomycetidae</taxon>
        <taxon>Mycosphaerellales</taxon>
        <taxon>Mycosphaerellaceae</taxon>
        <taxon>Cercospora</taxon>
    </lineage>
</organism>
<keyword evidence="3" id="KW-1185">Reference proteome</keyword>
<dbReference type="AlphaFoldDB" id="A0A6A6EY42"/>
<feature type="compositionally biased region" description="Low complexity" evidence="1">
    <location>
        <begin position="250"/>
        <end position="267"/>
    </location>
</feature>
<evidence type="ECO:0000313" key="3">
    <source>
        <dbReference type="Proteomes" id="UP000799539"/>
    </source>
</evidence>
<dbReference type="Proteomes" id="UP000799539">
    <property type="component" value="Unassembled WGS sequence"/>
</dbReference>
<dbReference type="EMBL" id="ML992706">
    <property type="protein sequence ID" value="KAF2207158.1"/>
    <property type="molecule type" value="Genomic_DNA"/>
</dbReference>
<sequence length="296" mass="33224">MVGTPAARSSTGSRSNWRTTSNTSLRPDTPNTQTSEAPTLIRQFPKEPKFLETNRDRTCGSEAAQWRQKFVKVIEEHTQYMTIDERTEFFEACVARNKERYIQTFAAYYGRHPEQIPDRPGGVKSTEQAEEGMREDPRILERQRVLFKQPWSAQDSESNTTPFDTKRSFIADTVAGPRDEADPTAEAARCKHCIKEARKDKFRNPMDSLRKACGMKLKTKSGATQTVRPARSLLQLEGAATTTMSITTPSSASSIKAKSSSISGKSSLKQLPMARRGAHEEFLPPTQPAQHVEQRV</sequence>
<gene>
    <name evidence="2" type="ORF">CERZMDRAFT_102654</name>
</gene>
<name>A0A6A6EY42_9PEZI</name>
<reference evidence="2" key="1">
    <citation type="journal article" date="2020" name="Stud. Mycol.">
        <title>101 Dothideomycetes genomes: a test case for predicting lifestyles and emergence of pathogens.</title>
        <authorList>
            <person name="Haridas S."/>
            <person name="Albert R."/>
            <person name="Binder M."/>
            <person name="Bloem J."/>
            <person name="Labutti K."/>
            <person name="Salamov A."/>
            <person name="Andreopoulos B."/>
            <person name="Baker S."/>
            <person name="Barry K."/>
            <person name="Bills G."/>
            <person name="Bluhm B."/>
            <person name="Cannon C."/>
            <person name="Castanera R."/>
            <person name="Culley D."/>
            <person name="Daum C."/>
            <person name="Ezra D."/>
            <person name="Gonzalez J."/>
            <person name="Henrissat B."/>
            <person name="Kuo A."/>
            <person name="Liang C."/>
            <person name="Lipzen A."/>
            <person name="Lutzoni F."/>
            <person name="Magnuson J."/>
            <person name="Mondo S."/>
            <person name="Nolan M."/>
            <person name="Ohm R."/>
            <person name="Pangilinan J."/>
            <person name="Park H.-J."/>
            <person name="Ramirez L."/>
            <person name="Alfaro M."/>
            <person name="Sun H."/>
            <person name="Tritt A."/>
            <person name="Yoshinaga Y."/>
            <person name="Zwiers L.-H."/>
            <person name="Turgeon B."/>
            <person name="Goodwin S."/>
            <person name="Spatafora J."/>
            <person name="Crous P."/>
            <person name="Grigoriev I."/>
        </authorList>
    </citation>
    <scope>NUCLEOTIDE SEQUENCE</scope>
    <source>
        <strain evidence="2">SCOH1-5</strain>
    </source>
</reference>
<feature type="region of interest" description="Disordered" evidence="1">
    <location>
        <begin position="1"/>
        <end position="39"/>
    </location>
</feature>
<proteinExistence type="predicted"/>
<accession>A0A6A6EY42</accession>
<dbReference type="OrthoDB" id="3644626at2759"/>
<feature type="compositionally biased region" description="Low complexity" evidence="1">
    <location>
        <begin position="8"/>
        <end position="26"/>
    </location>
</feature>